<accession>A0A2A9PK44</accession>
<evidence type="ECO:0000313" key="3">
    <source>
        <dbReference type="Proteomes" id="UP000037136"/>
    </source>
</evidence>
<evidence type="ECO:0000256" key="1">
    <source>
        <dbReference type="SAM" id="SignalP"/>
    </source>
</evidence>
<reference evidence="2 3" key="2">
    <citation type="journal article" date="2017" name="Sci. Rep.">
        <title>Ant-infecting Ophiocordyceps genomes reveal a high diversity of potential behavioral manipulation genes and a possible major role for enterotoxins.</title>
        <authorList>
            <person name="de Bekker C."/>
            <person name="Ohm R.A."/>
            <person name="Evans H.C."/>
            <person name="Brachmann A."/>
            <person name="Hughes D.P."/>
        </authorList>
    </citation>
    <scope>NUCLEOTIDE SEQUENCE [LARGE SCALE GENOMIC DNA]</scope>
    <source>
        <strain evidence="2 3">SC16a</strain>
    </source>
</reference>
<dbReference type="OrthoDB" id="4915032at2759"/>
<keyword evidence="3" id="KW-1185">Reference proteome</keyword>
<dbReference type="AlphaFoldDB" id="A0A2A9PK44"/>
<feature type="chain" id="PRO_5012586351" description="Beta/gamma crystallin 'Greek key' domain-containing protein" evidence="1">
    <location>
        <begin position="23"/>
        <end position="120"/>
    </location>
</feature>
<evidence type="ECO:0000313" key="2">
    <source>
        <dbReference type="EMBL" id="PFH61250.1"/>
    </source>
</evidence>
<proteinExistence type="predicted"/>
<keyword evidence="1" id="KW-0732">Signal</keyword>
<feature type="signal peptide" evidence="1">
    <location>
        <begin position="1"/>
        <end position="22"/>
    </location>
</feature>
<dbReference type="Proteomes" id="UP000037136">
    <property type="component" value="Unassembled WGS sequence"/>
</dbReference>
<comment type="caution">
    <text evidence="2">The sequence shown here is derived from an EMBL/GenBank/DDBJ whole genome shotgun (WGS) entry which is preliminary data.</text>
</comment>
<reference evidence="2 3" key="1">
    <citation type="journal article" date="2015" name="BMC Genomics">
        <title>Gene expression during zombie ant biting behavior reflects the complexity underlying fungal parasitic behavioral manipulation.</title>
        <authorList>
            <person name="de Bekker C."/>
            <person name="Ohm R.A."/>
            <person name="Loreto R.G."/>
            <person name="Sebastian A."/>
            <person name="Albert I."/>
            <person name="Merrow M."/>
            <person name="Brachmann A."/>
            <person name="Hughes D.P."/>
        </authorList>
    </citation>
    <scope>NUCLEOTIDE SEQUENCE [LARGE SCALE GENOMIC DNA]</scope>
    <source>
        <strain evidence="2 3">SC16a</strain>
    </source>
</reference>
<name>A0A2A9PK44_OPHUN</name>
<organism evidence="2 3">
    <name type="scientific">Ophiocordyceps unilateralis</name>
    <name type="common">Zombie-ant fungus</name>
    <name type="synonym">Torrubia unilateralis</name>
    <dbReference type="NCBI Taxonomy" id="268505"/>
    <lineage>
        <taxon>Eukaryota</taxon>
        <taxon>Fungi</taxon>
        <taxon>Dikarya</taxon>
        <taxon>Ascomycota</taxon>
        <taxon>Pezizomycotina</taxon>
        <taxon>Sordariomycetes</taxon>
        <taxon>Hypocreomycetidae</taxon>
        <taxon>Hypocreales</taxon>
        <taxon>Ophiocordycipitaceae</taxon>
        <taxon>Ophiocordyceps</taxon>
    </lineage>
</organism>
<evidence type="ECO:0008006" key="4">
    <source>
        <dbReference type="Google" id="ProtNLM"/>
    </source>
</evidence>
<gene>
    <name evidence="2" type="ORF">XA68_17884</name>
</gene>
<dbReference type="EMBL" id="LAZP02000082">
    <property type="protein sequence ID" value="PFH61250.1"/>
    <property type="molecule type" value="Genomic_DNA"/>
</dbReference>
<protein>
    <recommendedName>
        <fullName evidence="4">Beta/gamma crystallin 'Greek key' domain-containing protein</fullName>
    </recommendedName>
</protein>
<sequence>MHLTKLAVLSFACLAAAEPAEANTQGILFRGRNYQGQARTIFDKQKGQCINLRGSLHEHTASIIVDRPGRDECILFEFARLQMLTQPRSLTNCRGRSWSYRNNNPHIRATKVSSVVCFRH</sequence>